<organism evidence="3">
    <name type="scientific">metagenome</name>
    <dbReference type="NCBI Taxonomy" id="256318"/>
    <lineage>
        <taxon>unclassified sequences</taxon>
        <taxon>metagenomes</taxon>
    </lineage>
</organism>
<dbReference type="Pfam" id="PF13229">
    <property type="entry name" value="Beta_helix"/>
    <property type="match status" value="1"/>
</dbReference>
<evidence type="ECO:0000259" key="2">
    <source>
        <dbReference type="Pfam" id="PF13229"/>
    </source>
</evidence>
<dbReference type="AlphaFoldDB" id="A0A2P2C902"/>
<dbReference type="EMBL" id="CZKB01000006">
    <property type="protein sequence ID" value="CUR58443.1"/>
    <property type="molecule type" value="Genomic_DNA"/>
</dbReference>
<reference evidence="3" key="1">
    <citation type="submission" date="2015-08" db="EMBL/GenBank/DDBJ databases">
        <authorList>
            <person name="Babu N.S."/>
            <person name="Beckwith C.J."/>
            <person name="Beseler K.G."/>
            <person name="Brison A."/>
            <person name="Carone J.V."/>
            <person name="Caskin T.P."/>
            <person name="Diamond M."/>
            <person name="Durham M.E."/>
            <person name="Foxe J.M."/>
            <person name="Go M."/>
            <person name="Henderson B.A."/>
            <person name="Jones I.B."/>
            <person name="McGettigan J.A."/>
            <person name="Micheletti S.J."/>
            <person name="Nasrallah M.E."/>
            <person name="Ortiz D."/>
            <person name="Piller C.R."/>
            <person name="Privatt S.R."/>
            <person name="Schneider S.L."/>
            <person name="Sharp S."/>
            <person name="Smith T.C."/>
            <person name="Stanton J.D."/>
            <person name="Ullery H.E."/>
            <person name="Wilson R.J."/>
            <person name="Serrano M.G."/>
            <person name="Buck G."/>
            <person name="Lee V."/>
            <person name="Wang Y."/>
            <person name="Carvalho R."/>
            <person name="Voegtly L."/>
            <person name="Shi R."/>
            <person name="Duckworth R."/>
            <person name="Johnson A."/>
            <person name="Loviza R."/>
            <person name="Walstead R."/>
            <person name="Shah Z."/>
            <person name="Kiflezghi M."/>
            <person name="Wade K."/>
            <person name="Ball S.L."/>
            <person name="Bradley K.W."/>
            <person name="Asai D.J."/>
            <person name="Bowman C.A."/>
            <person name="Russell D.A."/>
            <person name="Pope W.H."/>
            <person name="Jacobs-Sera D."/>
            <person name="Hendrix R.W."/>
            <person name="Hatfull G.F."/>
        </authorList>
    </citation>
    <scope>NUCLEOTIDE SEQUENCE</scope>
</reference>
<protein>
    <recommendedName>
        <fullName evidence="2">Right handed beta helix domain-containing protein</fullName>
    </recommendedName>
</protein>
<dbReference type="SUPFAM" id="SSF51126">
    <property type="entry name" value="Pectin lyase-like"/>
    <property type="match status" value="1"/>
</dbReference>
<evidence type="ECO:0000256" key="1">
    <source>
        <dbReference type="SAM" id="MobiDB-lite"/>
    </source>
</evidence>
<dbReference type="InterPro" id="IPR011050">
    <property type="entry name" value="Pectin_lyase_fold/virulence"/>
</dbReference>
<feature type="region of interest" description="Disordered" evidence="1">
    <location>
        <begin position="577"/>
        <end position="607"/>
    </location>
</feature>
<dbReference type="InterPro" id="IPR006626">
    <property type="entry name" value="PbH1"/>
</dbReference>
<accession>A0A2P2C902</accession>
<dbReference type="InterPro" id="IPR039448">
    <property type="entry name" value="Beta_helix"/>
</dbReference>
<proteinExistence type="predicted"/>
<feature type="domain" description="Right handed beta helix" evidence="2">
    <location>
        <begin position="215"/>
        <end position="386"/>
    </location>
</feature>
<gene>
    <name evidence="3" type="ORF">NOCA1140105</name>
</gene>
<evidence type="ECO:0000313" key="3">
    <source>
        <dbReference type="EMBL" id="CUR58443.1"/>
    </source>
</evidence>
<dbReference type="InterPro" id="IPR012334">
    <property type="entry name" value="Pectin_lyas_fold"/>
</dbReference>
<dbReference type="SMART" id="SM00710">
    <property type="entry name" value="PbH1"/>
    <property type="match status" value="5"/>
</dbReference>
<dbReference type="Gene3D" id="2.160.20.10">
    <property type="entry name" value="Single-stranded right-handed beta-helix, Pectin lyase-like"/>
    <property type="match status" value="2"/>
</dbReference>
<name>A0A2P2C902_9ZZZZ</name>
<sequence>MPHYFVTTDGANTNSGTAADDAFRDIVHAVAQLEDGDTLSIGSGVYHEQVVIEEKHRILIQSIPGEQAIIDGSIPVFSDAPSHAWSRVGTSDEYTSVVPHPEGTCFGAIIAARYTRLITYDDLHDLRADNQRFGPVPLASGPEGPEIVVKAGQPRQRRPWVYLGPGLHQTPDGIVHVRLSHTAHHEGGVTDYTDETDPRRAGLAVWTASNRTFQIKRCSTVTVENLTVRCGGGRTVLVTESVDTHLDHVTVQAGPYGMEVGQSCLRTRITNCWFDGGMPPWYFRSDRKDGYTIRASGVENGLGERTVKTLVYCHRTSGATTFDSCEFTNAHDMQLNGPDVVFTRNWIHNINDDAVFVGDVATNLRISRNVFQKCLMAISVAGGSAIKSVFVHRNLIDLRSATVGRRPVPDPALVEPAERAVLRYGNMLKSNHPDPALHFFHNTVLIVQAQGSVYNLFRSTDGSTTKRAFNNIFVAIDDGGSASRPLAWLPRVGDDAELDGNCYFGIDRASTTLLQVRPNGTGAQAFADLTTLRASAYFHDSQVAHPPGFEANGRDDDPRLRRFWIPLPRPVDDFRLAPGSPARQGGVPLQDPTLREIDGNPPPGVRPDIGCYRFGAPPMKVGVDGRRRFPGSRVHAPL</sequence>